<dbReference type="Proteomes" id="UP001139028">
    <property type="component" value="Unassembled WGS sequence"/>
</dbReference>
<protein>
    <submittedName>
        <fullName evidence="2">Uncharacterized protein</fullName>
    </submittedName>
</protein>
<dbReference type="AlphaFoldDB" id="A0A9X2EQK4"/>
<name>A0A9X2EQK4_9GAMM</name>
<sequence length="190" mass="20515">MKIFLTPVLLTLLSIGANGAEVAEVADHSDKSNLTKNPPLGCVNATSITSINTAADITAGAKVCAEQSKFSEAAELIMVAIAFAYFDTQRVTDKSAHGALSALFEKEFSSIDPLNRKKLFTSINALDKGNERKREICSYLEASEPPTYIPNYMISHGMGSYTNSSKEPIAEDFDASKGWSRSMAFIKCSS</sequence>
<accession>A0A9X2EQK4</accession>
<proteinExistence type="predicted"/>
<evidence type="ECO:0000256" key="1">
    <source>
        <dbReference type="SAM" id="SignalP"/>
    </source>
</evidence>
<feature type="chain" id="PRO_5040907562" evidence="1">
    <location>
        <begin position="20"/>
        <end position="190"/>
    </location>
</feature>
<evidence type="ECO:0000313" key="2">
    <source>
        <dbReference type="EMBL" id="MCO1335965.1"/>
    </source>
</evidence>
<feature type="signal peptide" evidence="1">
    <location>
        <begin position="1"/>
        <end position="19"/>
    </location>
</feature>
<reference evidence="2" key="1">
    <citation type="journal article" date="2022" name="Arch. Microbiol.">
        <title>Microbulbifer okhotskensis sp. nov., isolated from a deep bottom sediment of the Okhotsk Sea.</title>
        <authorList>
            <person name="Romanenko L."/>
            <person name="Kurilenko V."/>
            <person name="Otstavnykh N."/>
            <person name="Velansky P."/>
            <person name="Isaeva M."/>
            <person name="Mikhailov V."/>
        </authorList>
    </citation>
    <scope>NUCLEOTIDE SEQUENCE</scope>
    <source>
        <strain evidence="2">OS29</strain>
    </source>
</reference>
<dbReference type="EMBL" id="JALBWM010000094">
    <property type="protein sequence ID" value="MCO1335965.1"/>
    <property type="molecule type" value="Genomic_DNA"/>
</dbReference>
<comment type="caution">
    <text evidence="2">The sequence shown here is derived from an EMBL/GenBank/DDBJ whole genome shotgun (WGS) entry which is preliminary data.</text>
</comment>
<gene>
    <name evidence="2" type="ORF">MO867_16650</name>
</gene>
<organism evidence="2 3">
    <name type="scientific">Microbulbifer okhotskensis</name>
    <dbReference type="NCBI Taxonomy" id="2926617"/>
    <lineage>
        <taxon>Bacteria</taxon>
        <taxon>Pseudomonadati</taxon>
        <taxon>Pseudomonadota</taxon>
        <taxon>Gammaproteobacteria</taxon>
        <taxon>Cellvibrionales</taxon>
        <taxon>Microbulbiferaceae</taxon>
        <taxon>Microbulbifer</taxon>
    </lineage>
</organism>
<evidence type="ECO:0000313" key="3">
    <source>
        <dbReference type="Proteomes" id="UP001139028"/>
    </source>
</evidence>
<keyword evidence="1" id="KW-0732">Signal</keyword>
<keyword evidence="3" id="KW-1185">Reference proteome</keyword>
<dbReference type="RefSeq" id="WP_252471192.1">
    <property type="nucleotide sequence ID" value="NZ_JALBWM010000094.1"/>
</dbReference>